<dbReference type="SUPFAM" id="SSF52518">
    <property type="entry name" value="Thiamin diphosphate-binding fold (THDP-binding)"/>
    <property type="match status" value="2"/>
</dbReference>
<dbReference type="InterPro" id="IPR000399">
    <property type="entry name" value="TPP-bd_CS"/>
</dbReference>
<dbReference type="Gene3D" id="3.40.50.1220">
    <property type="entry name" value="TPP-binding domain"/>
    <property type="match status" value="1"/>
</dbReference>
<dbReference type="Pfam" id="PF02776">
    <property type="entry name" value="TPP_enzyme_N"/>
    <property type="match status" value="1"/>
</dbReference>
<sequence length="602" mass="64193">MTNVSDAMVARLSDWGVSRVFGYAGDGIDPILAAIGRAEDRVELVTARHEEMAAFMATGHAKYSGEVGVCLATQGPGAIHLLNGLYDAKLDRKPVVAIVGQVVSTALGSGYLQEVDLQTLFKDVCGQYVQTVTRPEQLPLVLDDAIRTALATSSPTCVIVPHDVQKAEVPEAEQHGHGLVSTSTAFARPRVVPHDADLDRAAELLSAGERVALLVGQGAAGAAAQVEQVAGRLGAGITTSLLGKPHLDESLPWNCGVMGHLGTIASADLLGSCDTFLIVGSSDPWTEFYPAPGQARTVQIDLAARNIGAKHPVDVPLPGDAALTLDALLPRLRPAGPGWRDEVEGFVTAWRDIAERRASQPAEPLNPQLVVRELSAQLPADAQVAVDVGSVTYWYARHLLLPAGVPVHLSSTLASMGSAMPYGIAAKLLRPDRPVVALAGDGAMQMNGLSELVTVAARWREWADPRFVVLVLHNGDLSEVTWEQREMEGDGRLPASQEVPSFPYAGYAELLGLRGIRVDSPDGVAGAWREALAADRPCLIEAVVDPDVPLLAPRQLQEKVDQTRRGLAQEPAGDRAEGMLDAQRRHERDHDPAGMSRRDQDD</sequence>
<evidence type="ECO:0000256" key="1">
    <source>
        <dbReference type="ARBA" id="ARBA00007812"/>
    </source>
</evidence>
<protein>
    <submittedName>
        <fullName evidence="8">Thiamine pyrophosphate-requiring protein</fullName>
    </submittedName>
</protein>
<dbReference type="InterPro" id="IPR012000">
    <property type="entry name" value="Thiamin_PyroP_enz_cen_dom"/>
</dbReference>
<evidence type="ECO:0000259" key="6">
    <source>
        <dbReference type="Pfam" id="PF02775"/>
    </source>
</evidence>
<evidence type="ECO:0000256" key="2">
    <source>
        <dbReference type="ARBA" id="ARBA00023052"/>
    </source>
</evidence>
<feature type="region of interest" description="Disordered" evidence="4">
    <location>
        <begin position="560"/>
        <end position="602"/>
    </location>
</feature>
<evidence type="ECO:0000313" key="8">
    <source>
        <dbReference type="EMBL" id="UUI76211.1"/>
    </source>
</evidence>
<evidence type="ECO:0000256" key="4">
    <source>
        <dbReference type="SAM" id="MobiDB-lite"/>
    </source>
</evidence>
<keyword evidence="9" id="KW-1185">Reference proteome</keyword>
<dbReference type="PROSITE" id="PS00187">
    <property type="entry name" value="TPP_ENZYMES"/>
    <property type="match status" value="1"/>
</dbReference>
<dbReference type="EMBL" id="CP101988">
    <property type="protein sequence ID" value="UUI76211.1"/>
    <property type="molecule type" value="Genomic_DNA"/>
</dbReference>
<evidence type="ECO:0000259" key="5">
    <source>
        <dbReference type="Pfam" id="PF00205"/>
    </source>
</evidence>
<accession>A0ABY5L3E6</accession>
<dbReference type="SUPFAM" id="SSF52467">
    <property type="entry name" value="DHS-like NAD/FAD-binding domain"/>
    <property type="match status" value="1"/>
</dbReference>
<dbReference type="Proteomes" id="UP001316189">
    <property type="component" value="Chromosome"/>
</dbReference>
<dbReference type="Gene3D" id="3.40.50.970">
    <property type="match status" value="2"/>
</dbReference>
<feature type="domain" description="Thiamine pyrophosphate enzyme central" evidence="5">
    <location>
        <begin position="198"/>
        <end position="328"/>
    </location>
</feature>
<dbReference type="InterPro" id="IPR029035">
    <property type="entry name" value="DHS-like_NAD/FAD-binding_dom"/>
</dbReference>
<dbReference type="PANTHER" id="PTHR42981:SF2">
    <property type="entry name" value="PYRUVATE DEHYDROGENASE [UBIQUINONE]"/>
    <property type="match status" value="1"/>
</dbReference>
<dbReference type="InterPro" id="IPR047210">
    <property type="entry name" value="TPP_PYR_POXB-like"/>
</dbReference>
<evidence type="ECO:0000259" key="7">
    <source>
        <dbReference type="Pfam" id="PF02776"/>
    </source>
</evidence>
<feature type="domain" description="Thiamine pyrophosphate enzyme N-terminal TPP-binding" evidence="7">
    <location>
        <begin position="3"/>
        <end position="118"/>
    </location>
</feature>
<organism evidence="8 9">
    <name type="scientific">Cellulomonas chengniuliangii</name>
    <dbReference type="NCBI Taxonomy" id="2968084"/>
    <lineage>
        <taxon>Bacteria</taxon>
        <taxon>Bacillati</taxon>
        <taxon>Actinomycetota</taxon>
        <taxon>Actinomycetes</taxon>
        <taxon>Micrococcales</taxon>
        <taxon>Cellulomonadaceae</taxon>
        <taxon>Cellulomonas</taxon>
    </lineage>
</organism>
<dbReference type="InterPro" id="IPR029061">
    <property type="entry name" value="THDP-binding"/>
</dbReference>
<proteinExistence type="inferred from homology"/>
<dbReference type="Pfam" id="PF00205">
    <property type="entry name" value="TPP_enzyme_M"/>
    <property type="match status" value="1"/>
</dbReference>
<evidence type="ECO:0000256" key="3">
    <source>
        <dbReference type="RuleBase" id="RU362132"/>
    </source>
</evidence>
<dbReference type="NCBIfam" id="NF006129">
    <property type="entry name" value="PRK08273.1"/>
    <property type="match status" value="1"/>
</dbReference>
<dbReference type="CDD" id="cd07039">
    <property type="entry name" value="TPP_PYR_POX"/>
    <property type="match status" value="1"/>
</dbReference>
<dbReference type="InterPro" id="IPR012001">
    <property type="entry name" value="Thiamin_PyroP_enz_TPP-bd_dom"/>
</dbReference>
<comment type="similarity">
    <text evidence="1 3">Belongs to the TPP enzyme family.</text>
</comment>
<feature type="domain" description="Thiamine pyrophosphate enzyme TPP-binding" evidence="6">
    <location>
        <begin position="387"/>
        <end position="541"/>
    </location>
</feature>
<name>A0ABY5L3E6_9CELL</name>
<dbReference type="InterPro" id="IPR047211">
    <property type="entry name" value="POXB-like"/>
</dbReference>
<dbReference type="PANTHER" id="PTHR42981">
    <property type="entry name" value="PYRUVATE DEHYDROGENASE [UBIQUINONE]"/>
    <property type="match status" value="1"/>
</dbReference>
<evidence type="ECO:0000313" key="9">
    <source>
        <dbReference type="Proteomes" id="UP001316189"/>
    </source>
</evidence>
<feature type="compositionally biased region" description="Basic and acidic residues" evidence="4">
    <location>
        <begin position="572"/>
        <end position="602"/>
    </location>
</feature>
<dbReference type="Pfam" id="PF02775">
    <property type="entry name" value="TPP_enzyme_C"/>
    <property type="match status" value="1"/>
</dbReference>
<dbReference type="InterPro" id="IPR011766">
    <property type="entry name" value="TPP_enzyme_TPP-bd"/>
</dbReference>
<dbReference type="RefSeq" id="WP_227570806.1">
    <property type="nucleotide sequence ID" value="NZ_CP101988.1"/>
</dbReference>
<gene>
    <name evidence="8" type="ORF">NP064_04725</name>
</gene>
<keyword evidence="2 3" id="KW-0786">Thiamine pyrophosphate</keyword>
<reference evidence="8 9" key="1">
    <citation type="submission" date="2022-07" db="EMBL/GenBank/DDBJ databases">
        <title>Novel species in genus cellulomonas.</title>
        <authorList>
            <person name="Ye L."/>
        </authorList>
    </citation>
    <scope>NUCLEOTIDE SEQUENCE [LARGE SCALE GENOMIC DNA]</scope>
    <source>
        <strain evidence="9">zg-Y338</strain>
    </source>
</reference>